<sequence length="407" mass="46996">MTHPSTLTSNLTPQEIEALEDLSHREDIVIKPADKGSAIVVMDKPQYVQECLRQLQNTDFYTKLAVPIFTDSIPRIQQTVQKLLEEGNLHKKQADYLIGEQIPRSRRFYILPKIHKPRDTWPTPNMPPGRLTVSDCGSESYRIAEFIDFYLNPLSTKHKSYIKDTYDFVEKIKKEQIPPQSFLFSLDVDSLYTNIETPLGLQAIRNIFNKHPDPSRPDEALLNLLELSLTCNDFEFHGEYYLQTKGTAMGKKFAPAYANIYMAQWEETAFSKCSRLPHHYYRYLDDIWGIWDHSQQEFETFLQILNTHHKSIKIKSVTNDQTIDFLDTTVFKGPNFPVTHHLDLKVFFKETDTHALLHYRSHHPRHTFRGIDYVGLVFAFATEGRVGRSLARSFGGVSASPNLNLAS</sequence>
<proteinExistence type="predicted"/>
<feature type="domain" description="Reverse transcriptase" evidence="1">
    <location>
        <begin position="23"/>
        <end position="336"/>
    </location>
</feature>
<comment type="caution">
    <text evidence="2">The sequence shown here is derived from an EMBL/GenBank/DDBJ whole genome shotgun (WGS) entry which is preliminary data.</text>
</comment>
<dbReference type="Proteomes" id="UP000830375">
    <property type="component" value="Unassembled WGS sequence"/>
</dbReference>
<keyword evidence="3" id="KW-1185">Reference proteome</keyword>
<gene>
    <name evidence="2" type="ORF">H4Q32_026593</name>
</gene>
<dbReference type="EMBL" id="JACTAM010000048">
    <property type="protein sequence ID" value="KAI2647985.1"/>
    <property type="molecule type" value="Genomic_DNA"/>
</dbReference>
<protein>
    <recommendedName>
        <fullName evidence="1">Reverse transcriptase domain-containing protein</fullName>
    </recommendedName>
</protein>
<dbReference type="PANTHER" id="PTHR21301:SF10">
    <property type="entry name" value="REVERSE TRANSCRIPTASE DOMAIN-CONTAINING PROTEIN"/>
    <property type="match status" value="1"/>
</dbReference>
<name>A0ABQ8LC82_LABRO</name>
<accession>A0ABQ8LC82</accession>
<organism evidence="2 3">
    <name type="scientific">Labeo rohita</name>
    <name type="common">Indian major carp</name>
    <name type="synonym">Cyprinus rohita</name>
    <dbReference type="NCBI Taxonomy" id="84645"/>
    <lineage>
        <taxon>Eukaryota</taxon>
        <taxon>Metazoa</taxon>
        <taxon>Chordata</taxon>
        <taxon>Craniata</taxon>
        <taxon>Vertebrata</taxon>
        <taxon>Euteleostomi</taxon>
        <taxon>Actinopterygii</taxon>
        <taxon>Neopterygii</taxon>
        <taxon>Teleostei</taxon>
        <taxon>Ostariophysi</taxon>
        <taxon>Cypriniformes</taxon>
        <taxon>Cyprinidae</taxon>
        <taxon>Labeoninae</taxon>
        <taxon>Labeonini</taxon>
        <taxon>Labeo</taxon>
    </lineage>
</organism>
<reference evidence="2 3" key="1">
    <citation type="submission" date="2022-01" db="EMBL/GenBank/DDBJ databases">
        <title>A high-quality chromosome-level genome assembly of rohu carp, Labeo rohita.</title>
        <authorList>
            <person name="Arick M.A. II"/>
            <person name="Hsu C.-Y."/>
            <person name="Magbanua Z."/>
            <person name="Pechanova O."/>
            <person name="Grover C."/>
            <person name="Miller E."/>
            <person name="Thrash A."/>
            <person name="Ezzel L."/>
            <person name="Alam S."/>
            <person name="Benzie J."/>
            <person name="Hamilton M."/>
            <person name="Karsi A."/>
            <person name="Lawrence M.L."/>
            <person name="Peterson D.G."/>
        </authorList>
    </citation>
    <scope>NUCLEOTIDE SEQUENCE [LARGE SCALE GENOMIC DNA]</scope>
    <source>
        <strain evidence="3">BAU-BD-2019</strain>
        <tissue evidence="2">Blood</tissue>
    </source>
</reference>
<evidence type="ECO:0000313" key="3">
    <source>
        <dbReference type="Proteomes" id="UP000830375"/>
    </source>
</evidence>
<dbReference type="PROSITE" id="PS50878">
    <property type="entry name" value="RT_POL"/>
    <property type="match status" value="1"/>
</dbReference>
<evidence type="ECO:0000313" key="2">
    <source>
        <dbReference type="EMBL" id="KAI2647985.1"/>
    </source>
</evidence>
<dbReference type="PANTHER" id="PTHR21301">
    <property type="entry name" value="REVERSE TRANSCRIPTASE"/>
    <property type="match status" value="1"/>
</dbReference>
<evidence type="ECO:0000259" key="1">
    <source>
        <dbReference type="PROSITE" id="PS50878"/>
    </source>
</evidence>
<dbReference type="InterPro" id="IPR000477">
    <property type="entry name" value="RT_dom"/>
</dbReference>